<dbReference type="InterPro" id="IPR032801">
    <property type="entry name" value="PXL2A/B/C"/>
</dbReference>
<sequence length="247" mass="27534">MSDTIITRCDDIPGPKELSEAYELELQCPNGKPIRFGELVAGRGVQITTVVIFSVSLVHIALLAFSYTDNSQVRHFFCAYDQDYVRVVSRRLTDSVLSTLPNPTGPSQLIIVGCGDPQRIVPYVSETEVTFPIYTDPTGKIYEKLQMKRTKACMTSPPSYAQLSFFCALGQTFKQMFHSGWQAFRGGPWGQNGGEWVFRGGKCVFAHRMEHVSDHLTADQLLEVLSLDEPRNEVGIGRDMGVGVQFD</sequence>
<dbReference type="Proteomes" id="UP000465266">
    <property type="component" value="Unassembled WGS sequence"/>
</dbReference>
<dbReference type="EMBL" id="BLKC01000089">
    <property type="protein sequence ID" value="GFF51374.1"/>
    <property type="molecule type" value="Genomic_DNA"/>
</dbReference>
<accession>A0A8H3S634</accession>
<gene>
    <name evidence="2" type="ORF">IFM46972_09282</name>
    <name evidence="3" type="ORF">IFM53868_10105</name>
</gene>
<keyword evidence="1" id="KW-1133">Transmembrane helix</keyword>
<dbReference type="EMBL" id="BLKG01000204">
    <property type="protein sequence ID" value="GFF99060.1"/>
    <property type="molecule type" value="Genomic_DNA"/>
</dbReference>
<organism evidence="2 4">
    <name type="scientific">Aspergillus udagawae</name>
    <dbReference type="NCBI Taxonomy" id="91492"/>
    <lineage>
        <taxon>Eukaryota</taxon>
        <taxon>Fungi</taxon>
        <taxon>Dikarya</taxon>
        <taxon>Ascomycota</taxon>
        <taxon>Pezizomycotina</taxon>
        <taxon>Eurotiomycetes</taxon>
        <taxon>Eurotiomycetidae</taxon>
        <taxon>Eurotiales</taxon>
        <taxon>Aspergillaceae</taxon>
        <taxon>Aspergillus</taxon>
        <taxon>Aspergillus subgen. Fumigati</taxon>
    </lineage>
</organism>
<comment type="caution">
    <text evidence="2">The sequence shown here is derived from an EMBL/GenBank/DDBJ whole genome shotgun (WGS) entry which is preliminary data.</text>
</comment>
<evidence type="ECO:0000256" key="1">
    <source>
        <dbReference type="SAM" id="Phobius"/>
    </source>
</evidence>
<dbReference type="Pfam" id="PF13911">
    <property type="entry name" value="AhpC-TSA_2"/>
    <property type="match status" value="1"/>
</dbReference>
<evidence type="ECO:0000313" key="5">
    <source>
        <dbReference type="Proteomes" id="UP000465266"/>
    </source>
</evidence>
<name>A0A8H3S634_9EURO</name>
<dbReference type="AlphaFoldDB" id="A0A8H3S634"/>
<reference evidence="3 5" key="2">
    <citation type="submission" date="2020-01" db="EMBL/GenBank/DDBJ databases">
        <title>Draft genome sequence of Aspergillus udagawae IFM 53868.</title>
        <authorList>
            <person name="Takahashi H."/>
            <person name="Yaguchi T."/>
        </authorList>
    </citation>
    <scope>NUCLEOTIDE SEQUENCE [LARGE SCALE GENOMIC DNA]</scope>
    <source>
        <strain evidence="3 5">IFM 53868</strain>
    </source>
</reference>
<dbReference type="PANTHER" id="PTHR28630">
    <property type="match status" value="1"/>
</dbReference>
<protein>
    <submittedName>
        <fullName evidence="2">Thioredoxin-like protein AAED1</fullName>
    </submittedName>
</protein>
<dbReference type="PANTHER" id="PTHR28630:SF3">
    <property type="entry name" value="PEROXIREDOXIN-LIKE 2C"/>
    <property type="match status" value="1"/>
</dbReference>
<keyword evidence="1" id="KW-0812">Transmembrane</keyword>
<proteinExistence type="predicted"/>
<keyword evidence="5" id="KW-1185">Reference proteome</keyword>
<evidence type="ECO:0000313" key="2">
    <source>
        <dbReference type="EMBL" id="GFF51374.1"/>
    </source>
</evidence>
<evidence type="ECO:0000313" key="3">
    <source>
        <dbReference type="EMBL" id="GFF99060.1"/>
    </source>
</evidence>
<dbReference type="Proteomes" id="UP000465221">
    <property type="component" value="Unassembled WGS sequence"/>
</dbReference>
<reference evidence="2 4" key="1">
    <citation type="submission" date="2020-01" db="EMBL/GenBank/DDBJ databases">
        <title>Draft genome sequence of Aspergillus udagawae IFM 46972.</title>
        <authorList>
            <person name="Takahashi H."/>
            <person name="Yaguchi T."/>
        </authorList>
    </citation>
    <scope>NUCLEOTIDE SEQUENCE [LARGE SCALE GENOMIC DNA]</scope>
    <source>
        <strain evidence="2 4">IFM 46972</strain>
    </source>
</reference>
<evidence type="ECO:0000313" key="4">
    <source>
        <dbReference type="Proteomes" id="UP000465221"/>
    </source>
</evidence>
<feature type="transmembrane region" description="Helical" evidence="1">
    <location>
        <begin position="45"/>
        <end position="65"/>
    </location>
</feature>
<keyword evidence="1" id="KW-0472">Membrane</keyword>